<feature type="domain" description="Fibronectin type-III" evidence="6">
    <location>
        <begin position="289"/>
        <end position="383"/>
    </location>
</feature>
<dbReference type="InterPro" id="IPR003961">
    <property type="entry name" value="FN3_dom"/>
</dbReference>
<dbReference type="Gene3D" id="2.60.120.200">
    <property type="match status" value="2"/>
</dbReference>
<dbReference type="SMART" id="SM00089">
    <property type="entry name" value="PKD"/>
    <property type="match status" value="1"/>
</dbReference>
<accession>A0A7H0VCW9</accession>
<dbReference type="NCBIfam" id="TIGR04183">
    <property type="entry name" value="Por_Secre_tail"/>
    <property type="match status" value="1"/>
</dbReference>
<dbReference type="PROSITE" id="PS50060">
    <property type="entry name" value="MAM_2"/>
    <property type="match status" value="2"/>
</dbReference>
<dbReference type="InterPro" id="IPR013783">
    <property type="entry name" value="Ig-like_fold"/>
</dbReference>
<dbReference type="CDD" id="cd00146">
    <property type="entry name" value="PKD"/>
    <property type="match status" value="1"/>
</dbReference>
<dbReference type="PANTHER" id="PTHR23282">
    <property type="entry name" value="APICAL ENDOSOMAL GLYCOPROTEIN PRECURSOR"/>
    <property type="match status" value="1"/>
</dbReference>
<dbReference type="Pfam" id="PF00041">
    <property type="entry name" value="fn3"/>
    <property type="match status" value="1"/>
</dbReference>
<dbReference type="InterPro" id="IPR022409">
    <property type="entry name" value="PKD/Chitinase_dom"/>
</dbReference>
<protein>
    <submittedName>
        <fullName evidence="7">T9SS type A sorting domain-containing protein</fullName>
    </submittedName>
</protein>
<feature type="chain" id="PRO_5028964358" evidence="3">
    <location>
        <begin position="19"/>
        <end position="2224"/>
    </location>
</feature>
<dbReference type="PROSITE" id="PS50093">
    <property type="entry name" value="PKD"/>
    <property type="match status" value="1"/>
</dbReference>
<feature type="signal peptide" evidence="3">
    <location>
        <begin position="1"/>
        <end position="18"/>
    </location>
</feature>
<dbReference type="InterPro" id="IPR000601">
    <property type="entry name" value="PKD_dom"/>
</dbReference>
<feature type="region of interest" description="Disordered" evidence="2">
    <location>
        <begin position="1515"/>
        <end position="1538"/>
    </location>
</feature>
<feature type="domain" description="Fibronectin type-III" evidence="6">
    <location>
        <begin position="1386"/>
        <end position="1477"/>
    </location>
</feature>
<evidence type="ECO:0000313" key="7">
    <source>
        <dbReference type="EMBL" id="QNR23567.1"/>
    </source>
</evidence>
<feature type="domain" description="PKD" evidence="5">
    <location>
        <begin position="2056"/>
        <end position="2132"/>
    </location>
</feature>
<dbReference type="PROSITE" id="PS50853">
    <property type="entry name" value="FN3"/>
    <property type="match status" value="6"/>
</dbReference>
<dbReference type="Gene3D" id="2.60.40.10">
    <property type="entry name" value="Immunoglobulins"/>
    <property type="match status" value="7"/>
</dbReference>
<evidence type="ECO:0000313" key="8">
    <source>
        <dbReference type="Proteomes" id="UP000516305"/>
    </source>
</evidence>
<evidence type="ECO:0000259" key="6">
    <source>
        <dbReference type="PROSITE" id="PS50853"/>
    </source>
</evidence>
<dbReference type="GO" id="GO:0005975">
    <property type="term" value="P:carbohydrate metabolic process"/>
    <property type="evidence" value="ECO:0007669"/>
    <property type="project" value="UniProtKB-ARBA"/>
</dbReference>
<dbReference type="InterPro" id="IPR000998">
    <property type="entry name" value="MAM_dom"/>
</dbReference>
<dbReference type="InterPro" id="IPR036116">
    <property type="entry name" value="FN3_sf"/>
</dbReference>
<dbReference type="InterPro" id="IPR035986">
    <property type="entry name" value="PKD_dom_sf"/>
</dbReference>
<feature type="domain" description="Fibronectin type-III" evidence="6">
    <location>
        <begin position="1120"/>
        <end position="1213"/>
    </location>
</feature>
<dbReference type="InterPro" id="IPR013320">
    <property type="entry name" value="ConA-like_dom_sf"/>
</dbReference>
<feature type="domain" description="Fibronectin type-III" evidence="6">
    <location>
        <begin position="567"/>
        <end position="658"/>
    </location>
</feature>
<feature type="compositionally biased region" description="Polar residues" evidence="2">
    <location>
        <begin position="1526"/>
        <end position="1538"/>
    </location>
</feature>
<gene>
    <name evidence="7" type="ORF">H4K34_14440</name>
</gene>
<feature type="domain" description="Fibronectin type-III" evidence="6">
    <location>
        <begin position="190"/>
        <end position="287"/>
    </location>
</feature>
<feature type="domain" description="MAM" evidence="4">
    <location>
        <begin position="399"/>
        <end position="567"/>
    </location>
</feature>
<dbReference type="SUPFAM" id="SSF49265">
    <property type="entry name" value="Fibronectin type III"/>
    <property type="match status" value="4"/>
</dbReference>
<dbReference type="PANTHER" id="PTHR23282:SF142">
    <property type="entry name" value="MAM DOMAIN-CONTAINING PROTEIN"/>
    <property type="match status" value="1"/>
</dbReference>
<dbReference type="SUPFAM" id="SSF49899">
    <property type="entry name" value="Concanavalin A-like lectins/glucanases"/>
    <property type="match status" value="2"/>
</dbReference>
<dbReference type="Proteomes" id="UP000516305">
    <property type="component" value="Chromosome"/>
</dbReference>
<dbReference type="InterPro" id="IPR026444">
    <property type="entry name" value="Secre_tail"/>
</dbReference>
<organism evidence="7 8">
    <name type="scientific">Croceimicrobium hydrocarbonivorans</name>
    <dbReference type="NCBI Taxonomy" id="2761580"/>
    <lineage>
        <taxon>Bacteria</taxon>
        <taxon>Pseudomonadati</taxon>
        <taxon>Bacteroidota</taxon>
        <taxon>Flavobacteriia</taxon>
        <taxon>Flavobacteriales</taxon>
        <taxon>Owenweeksiaceae</taxon>
        <taxon>Croceimicrobium</taxon>
    </lineage>
</organism>
<evidence type="ECO:0000259" key="4">
    <source>
        <dbReference type="PROSITE" id="PS50060"/>
    </source>
</evidence>
<dbReference type="SUPFAM" id="SSF49299">
    <property type="entry name" value="PKD domain"/>
    <property type="match status" value="1"/>
</dbReference>
<keyword evidence="8" id="KW-1185">Reference proteome</keyword>
<dbReference type="KEGG" id="chyd:H4K34_14440"/>
<keyword evidence="1 3" id="KW-0732">Signal</keyword>
<dbReference type="SMART" id="SM00060">
    <property type="entry name" value="FN3"/>
    <property type="match status" value="7"/>
</dbReference>
<dbReference type="CDD" id="cd00063">
    <property type="entry name" value="FN3"/>
    <property type="match status" value="5"/>
</dbReference>
<evidence type="ECO:0000259" key="5">
    <source>
        <dbReference type="PROSITE" id="PS50093"/>
    </source>
</evidence>
<sequence length="2224" mass="234251">MRKHLLALGVLVSGALFGQGTITTSPPLTPNNGSNGIAFRVEATSPIEITGLTNVFSTGATSATVWVRQGGVTPGGTPSITAANGWSQVVVNAPITGANSTALNNIPFGGVKIPVPSGGAIGIFIEGTTGTTRYQTGTSADQVIFTDGTATVSVADSVAYGGPASSPSNNPRRFVGTLTYALSVTGNCTPFTGFAIDSISGTAAKVNWTPGTGNTGYKIEYGPVGFTPGTGTVVSGTYPTSPVTPPVVLTGLSPNTNYDLYLEEYCNTGTDTVGFPTPQGFTTTKLCGAPTGFAESNLTSNSVDVSWSQAGSYTEAWLMWGPAGTAPGSAGWNVDTIMSPTMTHTIPGLSPSTAYDIYLATNCGAVNGVSDTVGPIQIVTPIQGPQGFTCSTGQPGLIFQDDFESQLGWTGDFGTGTTASNWNYHSGTTSSTNTGPTGAHSGTNYLYTEVSGTAAGTNIEAISPRIDLSTSYNSAELSFWLHAFGADIDTIKVQVGLSATGPWNTVFTRVGQVQTANADPWQQVGVNLDSYVGSAIYIRFLTVHGASFDGDVSIDLVEVNSCQTCPFPGAPSITYVSSDSAAFSWSGSGYDYDVSWGPRGFSQGSSSASLDSTTTNSIGIGGLNGNTAYDIYIRNDCSDSANGTSGWVGPVTFVTLCNALTAPYFNNFDTDSINHVPICWDNALIGGTSTTLPNADVEVPSTTYPPISSPNVVRFYNYNTDTAWLITPQFSDLSAGDKRIVFYGMTTTTTTPNPLVVGTIASPGDRSSFVPIDTIELQRNYAQYVVELTTANGYNGTHEFIVLENAGPDFRTYYIDDFVYEQIPACNPPLVSTLGINYVSSTTAEVSWGSGSTGDTTWIEWGLPGFTPGSSNLGRIAVTGAQDSALISGLTAQTTYEFYIQDSCNGVGNSPYVGPLTFTTACAITSPAILPINDGFENYSSGPTFTNTTFLCNPTYYWTYEPGISSSRGRLQANSAFYRNGLQAFTLDNSIFIDPSETSYLTMTVDLSGYTSAGGVNLSFYLMDHSNQIHPDNKVWVRGDHSDPWVEVVDLNTTVFGTFGSYDSIINLDIKAPLTNAGQSLGANTQIRWGQNDFGSATSATCCYGYTIDDVSLTAVACPDPTGLTTAGLFDTTATLTWASSGAASQYQYWFGPAGFYQGTTTTGGQKGFTSGSSVVVDTLTGQTCYEFLVRTVCSAGDSSAWAGPYSFCTPCSPISAPYFNDFDNLPQGKDLGCFNSIEDPSFASSNFLGVTIQNSTTYQPVSSPNTVEFDNSSLTASPLLMVSPPTSDMTAGDKRLRFFARSTSVATVRTLIVGTISNPTDASTFTAMDTLVMTLGMTEYIVDLTAANGYNGTDNYFAIAHGQLQTFQYIYLDDLHYETIPTCVRPNALTVSGISQNAATVSWTNANGNTSANYQMEYGIGPLGDPGNIRMLTSNSSVSLTSLTAGTGYCVWVREICSPGDTSFWRGAECFSTPCPVSYNAPYFTNFEGISLGAATGTPAGWENCWTQNSTSGTLRWESEDSEGANENSLDTGPFTDNTLAPASGGTYMFLETSTSGGPAELISPGIDISTVSNPELEYHYHMYGATMNKLVVYAENSSGTRIAIDSIIGQQQTAGSDPFLRRNVSLASLPVGVYNFIFEGHLGTSFTGDISLDDISVQQGATCPRPLNLSGDPQTTTSAIARWGSTALATSYQVEYGPTGFSAGTGTLAVTTADSIVLTFATANNLCQDVYVRAICPAGDTSVWLGPVAVCPEEVTCDNIDQYDASLELYDQSALFIPWAGNAGDVEIITSQSSSAPNAVHIHDQGPNGFSDLVAYFDTISAGAWEISFDLYVPTGNGAYYNVQQNHIGGATGNLWGGEIYFLDNGTADVVYTTGSNLAGSFNYTQGQWITVGTVIDLANDSIWIRLNGVSTGVGYAYSAANAGGPLQFNGVNFYSGVRQTMTYDCDYYFDNFCINPYVPASCPPITGLASTANIGCDSVEIDWTSGSGNSLLEYGPAGFSPGTGTTVSVSSTPIVVNTLLPGTAYDFYVSDICGVDTSAAVSITETTASGPLPTASFTVNETIIGNTMRVIVDASASTGASSYSWVFSNGSMGSGVIDTNTYLANGTYTVYLTVSNACGYVVDSATVLVNIGIDENPLAQSLNVYPNPAKDRVRINFTEVGSADVEIYLRDAQGRDVLHRSDRLDGGQYSGDLDLSGLASGVYMIEIHSGGLRAHRRLTIH</sequence>
<proteinExistence type="predicted"/>
<dbReference type="SMART" id="SM00137">
    <property type="entry name" value="MAM"/>
    <property type="match status" value="1"/>
</dbReference>
<dbReference type="EMBL" id="CP060139">
    <property type="protein sequence ID" value="QNR23567.1"/>
    <property type="molecule type" value="Genomic_DNA"/>
</dbReference>
<dbReference type="RefSeq" id="WP_210758099.1">
    <property type="nucleotide sequence ID" value="NZ_CP060139.1"/>
</dbReference>
<evidence type="ECO:0000256" key="3">
    <source>
        <dbReference type="SAM" id="SignalP"/>
    </source>
</evidence>
<dbReference type="GO" id="GO:0016020">
    <property type="term" value="C:membrane"/>
    <property type="evidence" value="ECO:0007669"/>
    <property type="project" value="InterPro"/>
</dbReference>
<evidence type="ECO:0000256" key="2">
    <source>
        <dbReference type="SAM" id="MobiDB-lite"/>
    </source>
</evidence>
<feature type="domain" description="MAM" evidence="4">
    <location>
        <begin position="1484"/>
        <end position="1667"/>
    </location>
</feature>
<dbReference type="GO" id="GO:0004553">
    <property type="term" value="F:hydrolase activity, hydrolyzing O-glycosyl compounds"/>
    <property type="evidence" value="ECO:0007669"/>
    <property type="project" value="UniProtKB-ARBA"/>
</dbReference>
<feature type="domain" description="Fibronectin type-III" evidence="6">
    <location>
        <begin position="828"/>
        <end position="923"/>
    </location>
</feature>
<dbReference type="Pfam" id="PF18911">
    <property type="entry name" value="PKD_4"/>
    <property type="match status" value="1"/>
</dbReference>
<dbReference type="Pfam" id="PF00629">
    <property type="entry name" value="MAM"/>
    <property type="match status" value="2"/>
</dbReference>
<evidence type="ECO:0000256" key="1">
    <source>
        <dbReference type="ARBA" id="ARBA00022729"/>
    </source>
</evidence>
<dbReference type="Pfam" id="PF18962">
    <property type="entry name" value="Por_Secre_tail"/>
    <property type="match status" value="1"/>
</dbReference>
<reference evidence="7 8" key="1">
    <citation type="submission" date="2020-08" db="EMBL/GenBank/DDBJ databases">
        <title>Croceimicrobium hydrocarbonivorans gen. nov., sp. nov., a novel marine bacterium isolated from a bacterial consortium that degrades polyethylene terephthalate.</title>
        <authorList>
            <person name="Liu R."/>
        </authorList>
    </citation>
    <scope>NUCLEOTIDE SEQUENCE [LARGE SCALE GENOMIC DNA]</scope>
    <source>
        <strain evidence="7 8">A20-9</strain>
    </source>
</reference>
<dbReference type="InterPro" id="IPR051560">
    <property type="entry name" value="MAM_domain-containing"/>
</dbReference>
<name>A0A7H0VCW9_9FLAO</name>